<evidence type="ECO:0000313" key="2">
    <source>
        <dbReference type="EMBL" id="KAJ1193815.1"/>
    </source>
</evidence>
<dbReference type="EMBL" id="JANPWB010000004">
    <property type="protein sequence ID" value="KAJ1193815.1"/>
    <property type="molecule type" value="Genomic_DNA"/>
</dbReference>
<accession>A0AAV7V0D6</accession>
<name>A0AAV7V0D6_PLEWA</name>
<feature type="compositionally biased region" description="Polar residues" evidence="1">
    <location>
        <begin position="104"/>
        <end position="119"/>
    </location>
</feature>
<feature type="region of interest" description="Disordered" evidence="1">
    <location>
        <begin position="1"/>
        <end position="148"/>
    </location>
</feature>
<sequence>MGASVLGAGEVRSKKRGPDLCQQRGAADQMGGPRLTPARGAEVHLRPSDATATQPRGGLPWSFQARRTLGCSPPPLTAASGSPTGPNARGPGAEAGLSPGQPAHQPQTRSPLGQASDVTPVQEAVPEPQSGTPLRVMILGSWSKGRPS</sequence>
<evidence type="ECO:0000313" key="3">
    <source>
        <dbReference type="Proteomes" id="UP001066276"/>
    </source>
</evidence>
<comment type="caution">
    <text evidence="2">The sequence shown here is derived from an EMBL/GenBank/DDBJ whole genome shotgun (WGS) entry which is preliminary data.</text>
</comment>
<dbReference type="AlphaFoldDB" id="A0AAV7V0D6"/>
<protein>
    <submittedName>
        <fullName evidence="2">Uncharacterized protein</fullName>
    </submittedName>
</protein>
<organism evidence="2 3">
    <name type="scientific">Pleurodeles waltl</name>
    <name type="common">Iberian ribbed newt</name>
    <dbReference type="NCBI Taxonomy" id="8319"/>
    <lineage>
        <taxon>Eukaryota</taxon>
        <taxon>Metazoa</taxon>
        <taxon>Chordata</taxon>
        <taxon>Craniata</taxon>
        <taxon>Vertebrata</taxon>
        <taxon>Euteleostomi</taxon>
        <taxon>Amphibia</taxon>
        <taxon>Batrachia</taxon>
        <taxon>Caudata</taxon>
        <taxon>Salamandroidea</taxon>
        <taxon>Salamandridae</taxon>
        <taxon>Pleurodelinae</taxon>
        <taxon>Pleurodeles</taxon>
    </lineage>
</organism>
<dbReference type="Proteomes" id="UP001066276">
    <property type="component" value="Chromosome 2_2"/>
</dbReference>
<evidence type="ECO:0000256" key="1">
    <source>
        <dbReference type="SAM" id="MobiDB-lite"/>
    </source>
</evidence>
<keyword evidence="3" id="KW-1185">Reference proteome</keyword>
<gene>
    <name evidence="2" type="ORF">NDU88_003111</name>
</gene>
<reference evidence="2" key="1">
    <citation type="journal article" date="2022" name="bioRxiv">
        <title>Sequencing and chromosome-scale assembly of the giantPleurodeles waltlgenome.</title>
        <authorList>
            <person name="Brown T."/>
            <person name="Elewa A."/>
            <person name="Iarovenko S."/>
            <person name="Subramanian E."/>
            <person name="Araus A.J."/>
            <person name="Petzold A."/>
            <person name="Susuki M."/>
            <person name="Suzuki K.-i.T."/>
            <person name="Hayashi T."/>
            <person name="Toyoda A."/>
            <person name="Oliveira C."/>
            <person name="Osipova E."/>
            <person name="Leigh N.D."/>
            <person name="Simon A."/>
            <person name="Yun M.H."/>
        </authorList>
    </citation>
    <scope>NUCLEOTIDE SEQUENCE</scope>
    <source>
        <strain evidence="2">20211129_DDA</strain>
        <tissue evidence="2">Liver</tissue>
    </source>
</reference>
<proteinExistence type="predicted"/>